<evidence type="ECO:0000313" key="2">
    <source>
        <dbReference type="EMBL" id="SVD40063.1"/>
    </source>
</evidence>
<dbReference type="InterPro" id="IPR019546">
    <property type="entry name" value="TAT_signal_bac_arc"/>
</dbReference>
<dbReference type="Gene3D" id="2.60.40.2470">
    <property type="entry name" value="SoxY domain"/>
    <property type="match status" value="1"/>
</dbReference>
<dbReference type="AlphaFoldDB" id="A0A382V0R0"/>
<dbReference type="NCBIfam" id="TIGR04488">
    <property type="entry name" value="SoxY_true_GGCGG"/>
    <property type="match status" value="1"/>
</dbReference>
<dbReference type="InterPro" id="IPR016568">
    <property type="entry name" value="Sulphur_oxidation_SoxY"/>
</dbReference>
<protein>
    <recommendedName>
        <fullName evidence="1">Ig-like SoxY domain-containing protein</fullName>
    </recommendedName>
</protein>
<dbReference type="InterPro" id="IPR038162">
    <property type="entry name" value="SoxY_sf"/>
</dbReference>
<dbReference type="Pfam" id="PF13501">
    <property type="entry name" value="SoxY"/>
    <property type="match status" value="1"/>
</dbReference>
<proteinExistence type="predicted"/>
<dbReference type="PIRSF" id="PIRSF010312">
    <property type="entry name" value="Sulphur_oxidation_SoxY"/>
    <property type="match status" value="1"/>
</dbReference>
<feature type="domain" description="Ig-like SoxY" evidence="1">
    <location>
        <begin position="49"/>
        <end position="152"/>
    </location>
</feature>
<dbReference type="InterPro" id="IPR032711">
    <property type="entry name" value="SoxY"/>
</dbReference>
<reference evidence="2" key="1">
    <citation type="submission" date="2018-05" db="EMBL/GenBank/DDBJ databases">
        <authorList>
            <person name="Lanie J.A."/>
            <person name="Ng W.-L."/>
            <person name="Kazmierczak K.M."/>
            <person name="Andrzejewski T.M."/>
            <person name="Davidsen T.M."/>
            <person name="Wayne K.J."/>
            <person name="Tettelin H."/>
            <person name="Glass J.I."/>
            <person name="Rusch D."/>
            <person name="Podicherti R."/>
            <person name="Tsui H.-C.T."/>
            <person name="Winkler M.E."/>
        </authorList>
    </citation>
    <scope>NUCLEOTIDE SEQUENCE</scope>
</reference>
<gene>
    <name evidence="2" type="ORF">METZ01_LOCUS392917</name>
</gene>
<evidence type="ECO:0000259" key="1">
    <source>
        <dbReference type="Pfam" id="PF13501"/>
    </source>
</evidence>
<sequence>MNRRKFIKKTLMTVAALGTFSALLIKPKRVYAAWPKASFDITDLSKSINSVYGHNDLSETTKVKLKVPDIAENGAVVPINVKTSLKNVESIMLFVENNPQPLSSGYMLSAKSKPIIGTRIKMGQTSKVIAAVKSNGKVYSAAKEVKITIGGCGG</sequence>
<dbReference type="NCBIfam" id="TIGR01409">
    <property type="entry name" value="TAT_signal_seq"/>
    <property type="match status" value="1"/>
</dbReference>
<name>A0A382V0R0_9ZZZZ</name>
<dbReference type="EMBL" id="UINC01148271">
    <property type="protein sequence ID" value="SVD40063.1"/>
    <property type="molecule type" value="Genomic_DNA"/>
</dbReference>
<accession>A0A382V0R0</accession>
<organism evidence="2">
    <name type="scientific">marine metagenome</name>
    <dbReference type="NCBI Taxonomy" id="408172"/>
    <lineage>
        <taxon>unclassified sequences</taxon>
        <taxon>metagenomes</taxon>
        <taxon>ecological metagenomes</taxon>
    </lineage>
</organism>